<comment type="subcellular location">
    <subcellularLocation>
        <location evidence="1">Membrane</location>
        <topology evidence="1">Peripheral membrane protein</topology>
    </subcellularLocation>
</comment>
<reference evidence="16" key="1">
    <citation type="submission" date="2021-02" db="EMBL/GenBank/DDBJ databases">
        <authorList>
            <person name="Nowell W R."/>
        </authorList>
    </citation>
    <scope>NUCLEOTIDE SEQUENCE</scope>
</reference>
<keyword evidence="6 11" id="KW-0727">SH2 domain</keyword>
<dbReference type="Proteomes" id="UP000663829">
    <property type="component" value="Unassembled WGS sequence"/>
</dbReference>
<dbReference type="PROSITE" id="PS50001">
    <property type="entry name" value="SH2"/>
    <property type="match status" value="1"/>
</dbReference>
<keyword evidence="2" id="KW-0343">GTPase activation</keyword>
<organism evidence="16 18">
    <name type="scientific">Didymodactylos carnosus</name>
    <dbReference type="NCBI Taxonomy" id="1234261"/>
    <lineage>
        <taxon>Eukaryota</taxon>
        <taxon>Metazoa</taxon>
        <taxon>Spiralia</taxon>
        <taxon>Gnathifera</taxon>
        <taxon>Rotifera</taxon>
        <taxon>Eurotatoria</taxon>
        <taxon>Bdelloidea</taxon>
        <taxon>Philodinida</taxon>
        <taxon>Philodinidae</taxon>
        <taxon>Didymodactylos</taxon>
    </lineage>
</organism>
<keyword evidence="4" id="KW-0863">Zinc-finger</keyword>
<keyword evidence="5" id="KW-0862">Zinc</keyword>
<dbReference type="OrthoDB" id="3196451at2759"/>
<name>A0A814W7N8_9BILA</name>
<evidence type="ECO:0000256" key="11">
    <source>
        <dbReference type="PROSITE-ProRule" id="PRU00191"/>
    </source>
</evidence>
<protein>
    <recommendedName>
        <fullName evidence="8">Beta-chimaerin</fullName>
    </recommendedName>
    <alternativeName>
        <fullName evidence="9">Beta-chimerin</fullName>
    </alternativeName>
    <alternativeName>
        <fullName evidence="10">Rho GTPase-activating protein 3</fullName>
    </alternativeName>
</protein>
<evidence type="ECO:0000313" key="16">
    <source>
        <dbReference type="EMBL" id="CAF1197718.1"/>
    </source>
</evidence>
<dbReference type="CDD" id="cd20806">
    <property type="entry name" value="C1_CHN"/>
    <property type="match status" value="1"/>
</dbReference>
<dbReference type="GO" id="GO:0016020">
    <property type="term" value="C:membrane"/>
    <property type="evidence" value="ECO:0007669"/>
    <property type="project" value="UniProtKB-SubCell"/>
</dbReference>
<dbReference type="SMART" id="SM00252">
    <property type="entry name" value="SH2"/>
    <property type="match status" value="1"/>
</dbReference>
<dbReference type="SUPFAM" id="SSF48350">
    <property type="entry name" value="GTPase activation domain, GAP"/>
    <property type="match status" value="1"/>
</dbReference>
<dbReference type="PROSITE" id="PS00479">
    <property type="entry name" value="ZF_DAG_PE_1"/>
    <property type="match status" value="1"/>
</dbReference>
<evidence type="ECO:0000256" key="8">
    <source>
        <dbReference type="ARBA" id="ARBA00073081"/>
    </source>
</evidence>
<feature type="region of interest" description="Disordered" evidence="12">
    <location>
        <begin position="210"/>
        <end position="255"/>
    </location>
</feature>
<keyword evidence="18" id="KW-1185">Reference proteome</keyword>
<sequence>MWKTYLYHLQEQAPHPKPIQCKHPVPNRPKQYGLEFHGFISRQDVETLMADSEDGSYLVRESQNPPNSYTLAIKFNFEIKYYKLYYDQLNSLHYVGEKRFDLIEDLVHDGLISFYLESKASDYIALMACDSNCYQESPYAQYKTQLLNRHQRQHQTFHQIENKDSSLNSAIRQCARSHDLNYLTATPPNQSHHLSNQRHSTTELLTSIKSSSFSRNHPTPPHLQQHSSAMTSSLTSSIGQTISSNNKTSSSTSQQSNPLFFDRILIMQSEKQHNFKLHSFKGPHWCDYCANFMWGLVSQGVKCLDCGFEAHKRCSEKVPQDCVPQMKYIKSIFGVDLTTLIKAGSGSSSNSIIPIVVDKCIYEIETRSKALDTDGLYRIPGFNDVVEEIKYQFEKDSDTIDLSYQRYPDIHAIACVLKLYLRQLPIPLITFDVHTQLLEHMQQQSSIPLSSRIQTLKQILRKLPPAHFHTLKLLCEHLLKVSQHSNKNQMSIDNLAIVFTPTIMRSENPDPLIALKNSKCEQRLLELLIEYCHDLFIP</sequence>
<dbReference type="Pfam" id="PF00017">
    <property type="entry name" value="SH2"/>
    <property type="match status" value="1"/>
</dbReference>
<dbReference type="Gene3D" id="3.30.505.10">
    <property type="entry name" value="SH2 domain"/>
    <property type="match status" value="1"/>
</dbReference>
<dbReference type="InterPro" id="IPR046349">
    <property type="entry name" value="C1-like_sf"/>
</dbReference>
<dbReference type="InterPro" id="IPR051854">
    <property type="entry name" value="Rho-type_GAP"/>
</dbReference>
<dbReference type="PROSITE" id="PS50081">
    <property type="entry name" value="ZF_DAG_PE_2"/>
    <property type="match status" value="1"/>
</dbReference>
<feature type="compositionally biased region" description="Polar residues" evidence="12">
    <location>
        <begin position="210"/>
        <end position="226"/>
    </location>
</feature>
<feature type="compositionally biased region" description="Low complexity" evidence="12">
    <location>
        <begin position="227"/>
        <end position="255"/>
    </location>
</feature>
<dbReference type="InterPro" id="IPR020454">
    <property type="entry name" value="DAG/PE-bd"/>
</dbReference>
<dbReference type="InterPro" id="IPR008936">
    <property type="entry name" value="Rho_GTPase_activation_prot"/>
</dbReference>
<dbReference type="PROSITE" id="PS50238">
    <property type="entry name" value="RHOGAP"/>
    <property type="match status" value="1"/>
</dbReference>
<feature type="domain" description="Phorbol-ester/DAG-type" evidence="14">
    <location>
        <begin position="272"/>
        <end position="322"/>
    </location>
</feature>
<feature type="domain" description="Rho-GAP" evidence="15">
    <location>
        <begin position="335"/>
        <end position="536"/>
    </location>
</feature>
<dbReference type="GO" id="GO:0008270">
    <property type="term" value="F:zinc ion binding"/>
    <property type="evidence" value="ECO:0007669"/>
    <property type="project" value="UniProtKB-KW"/>
</dbReference>
<feature type="region of interest" description="Disordered" evidence="12">
    <location>
        <begin position="182"/>
        <end position="201"/>
    </location>
</feature>
<dbReference type="FunFam" id="1.10.555.10:FF:000005">
    <property type="entry name" value="Chimaerin"/>
    <property type="match status" value="1"/>
</dbReference>
<dbReference type="SMART" id="SM00109">
    <property type="entry name" value="C1"/>
    <property type="match status" value="1"/>
</dbReference>
<proteinExistence type="predicted"/>
<dbReference type="InterPro" id="IPR000980">
    <property type="entry name" value="SH2"/>
</dbReference>
<evidence type="ECO:0000259" key="13">
    <source>
        <dbReference type="PROSITE" id="PS50001"/>
    </source>
</evidence>
<dbReference type="PRINTS" id="PR00008">
    <property type="entry name" value="DAGPEDOMAIN"/>
</dbReference>
<evidence type="ECO:0000259" key="14">
    <source>
        <dbReference type="PROSITE" id="PS50081"/>
    </source>
</evidence>
<evidence type="ECO:0000256" key="6">
    <source>
        <dbReference type="ARBA" id="ARBA00022999"/>
    </source>
</evidence>
<dbReference type="SUPFAM" id="SSF55550">
    <property type="entry name" value="SH2 domain"/>
    <property type="match status" value="1"/>
</dbReference>
<evidence type="ECO:0000259" key="15">
    <source>
        <dbReference type="PROSITE" id="PS50238"/>
    </source>
</evidence>
<gene>
    <name evidence="16" type="ORF">GPM918_LOCUS23553</name>
    <name evidence="17" type="ORF">SRO942_LOCUS23552</name>
</gene>
<dbReference type="AlphaFoldDB" id="A0A814W7N8"/>
<evidence type="ECO:0000256" key="4">
    <source>
        <dbReference type="ARBA" id="ARBA00022771"/>
    </source>
</evidence>
<dbReference type="PANTHER" id="PTHR46075">
    <property type="entry name" value="CHIMERIN FAMILY MEMBER"/>
    <property type="match status" value="1"/>
</dbReference>
<evidence type="ECO:0000256" key="7">
    <source>
        <dbReference type="ARBA" id="ARBA00023136"/>
    </source>
</evidence>
<evidence type="ECO:0000313" key="17">
    <source>
        <dbReference type="EMBL" id="CAF3962111.1"/>
    </source>
</evidence>
<evidence type="ECO:0000256" key="5">
    <source>
        <dbReference type="ARBA" id="ARBA00022833"/>
    </source>
</evidence>
<comment type="caution">
    <text evidence="16">The sequence shown here is derived from an EMBL/GenBank/DDBJ whole genome shotgun (WGS) entry which is preliminary data.</text>
</comment>
<dbReference type="Proteomes" id="UP000681722">
    <property type="component" value="Unassembled WGS sequence"/>
</dbReference>
<evidence type="ECO:0000256" key="1">
    <source>
        <dbReference type="ARBA" id="ARBA00004170"/>
    </source>
</evidence>
<feature type="domain" description="SH2" evidence="13">
    <location>
        <begin position="35"/>
        <end position="108"/>
    </location>
</feature>
<evidence type="ECO:0000256" key="12">
    <source>
        <dbReference type="SAM" id="MobiDB-lite"/>
    </source>
</evidence>
<dbReference type="GO" id="GO:0007165">
    <property type="term" value="P:signal transduction"/>
    <property type="evidence" value="ECO:0007669"/>
    <property type="project" value="InterPro"/>
</dbReference>
<dbReference type="InterPro" id="IPR002219">
    <property type="entry name" value="PKC_DAG/PE"/>
</dbReference>
<dbReference type="FunFam" id="3.30.505.10:FF:000019">
    <property type="entry name" value="Chimaerin"/>
    <property type="match status" value="1"/>
</dbReference>
<dbReference type="InterPro" id="IPR000198">
    <property type="entry name" value="RhoGAP_dom"/>
</dbReference>
<accession>A0A814W7N8</accession>
<dbReference type="PANTHER" id="PTHR46075:SF2">
    <property type="entry name" value="RHO GTPASE ACTIVATING PROTEIN AT 5A, ISOFORM A"/>
    <property type="match status" value="1"/>
</dbReference>
<dbReference type="EMBL" id="CAJNOQ010008454">
    <property type="protein sequence ID" value="CAF1197718.1"/>
    <property type="molecule type" value="Genomic_DNA"/>
</dbReference>
<feature type="compositionally biased region" description="Polar residues" evidence="12">
    <location>
        <begin position="183"/>
        <end position="201"/>
    </location>
</feature>
<dbReference type="EMBL" id="CAJOBC010008455">
    <property type="protein sequence ID" value="CAF3962111.1"/>
    <property type="molecule type" value="Genomic_DNA"/>
</dbReference>
<evidence type="ECO:0000313" key="18">
    <source>
        <dbReference type="Proteomes" id="UP000663829"/>
    </source>
</evidence>
<dbReference type="Pfam" id="PF00620">
    <property type="entry name" value="RhoGAP"/>
    <property type="match status" value="1"/>
</dbReference>
<dbReference type="FunFam" id="3.30.60.20:FF:000025">
    <property type="entry name" value="Chimaerin"/>
    <property type="match status" value="1"/>
</dbReference>
<evidence type="ECO:0000256" key="2">
    <source>
        <dbReference type="ARBA" id="ARBA00022468"/>
    </source>
</evidence>
<dbReference type="Pfam" id="PF00130">
    <property type="entry name" value="C1_1"/>
    <property type="match status" value="1"/>
</dbReference>
<dbReference type="Gene3D" id="1.10.555.10">
    <property type="entry name" value="Rho GTPase activation protein"/>
    <property type="match status" value="1"/>
</dbReference>
<dbReference type="SUPFAM" id="SSF57889">
    <property type="entry name" value="Cysteine-rich domain"/>
    <property type="match status" value="1"/>
</dbReference>
<dbReference type="Gene3D" id="3.30.60.20">
    <property type="match status" value="1"/>
</dbReference>
<dbReference type="InterPro" id="IPR036860">
    <property type="entry name" value="SH2_dom_sf"/>
</dbReference>
<evidence type="ECO:0000256" key="3">
    <source>
        <dbReference type="ARBA" id="ARBA00022723"/>
    </source>
</evidence>
<evidence type="ECO:0000256" key="10">
    <source>
        <dbReference type="ARBA" id="ARBA00077047"/>
    </source>
</evidence>
<dbReference type="SMART" id="SM00324">
    <property type="entry name" value="RhoGAP"/>
    <property type="match status" value="1"/>
</dbReference>
<dbReference type="GO" id="GO:0005096">
    <property type="term" value="F:GTPase activator activity"/>
    <property type="evidence" value="ECO:0007669"/>
    <property type="project" value="UniProtKB-KW"/>
</dbReference>
<keyword evidence="7" id="KW-0472">Membrane</keyword>
<evidence type="ECO:0000256" key="9">
    <source>
        <dbReference type="ARBA" id="ARBA00076015"/>
    </source>
</evidence>
<keyword evidence="3" id="KW-0479">Metal-binding</keyword>